<dbReference type="AlphaFoldDB" id="A1WF20"/>
<keyword evidence="2" id="KW-1185">Reference proteome</keyword>
<evidence type="ECO:0000313" key="1">
    <source>
        <dbReference type="EMBL" id="ABM56227.1"/>
    </source>
</evidence>
<evidence type="ECO:0000313" key="2">
    <source>
        <dbReference type="Proteomes" id="UP000000374"/>
    </source>
</evidence>
<protein>
    <submittedName>
        <fullName evidence="1">Uncharacterized protein</fullName>
    </submittedName>
</protein>
<gene>
    <name evidence="1" type="ordered locus">Veis_0440</name>
</gene>
<name>A1WF20_VEREI</name>
<accession>A1WF20</accession>
<dbReference type="Proteomes" id="UP000000374">
    <property type="component" value="Chromosome"/>
</dbReference>
<dbReference type="KEGG" id="vei:Veis_0440"/>
<organism evidence="1 2">
    <name type="scientific">Verminephrobacter eiseniae (strain EF01-2)</name>
    <dbReference type="NCBI Taxonomy" id="391735"/>
    <lineage>
        <taxon>Bacteria</taxon>
        <taxon>Pseudomonadati</taxon>
        <taxon>Pseudomonadota</taxon>
        <taxon>Betaproteobacteria</taxon>
        <taxon>Burkholderiales</taxon>
        <taxon>Comamonadaceae</taxon>
        <taxon>Verminephrobacter</taxon>
    </lineage>
</organism>
<reference evidence="2" key="1">
    <citation type="submission" date="2006-12" db="EMBL/GenBank/DDBJ databases">
        <title>Complete sequence of chromosome 1 of Verminephrobacter eiseniae EF01-2.</title>
        <authorList>
            <person name="Copeland A."/>
            <person name="Lucas S."/>
            <person name="Lapidus A."/>
            <person name="Barry K."/>
            <person name="Detter J.C."/>
            <person name="Glavina del Rio T."/>
            <person name="Dalin E."/>
            <person name="Tice H."/>
            <person name="Pitluck S."/>
            <person name="Chertkov O."/>
            <person name="Brettin T."/>
            <person name="Bruce D."/>
            <person name="Han C."/>
            <person name="Tapia R."/>
            <person name="Gilna P."/>
            <person name="Schmutz J."/>
            <person name="Larimer F."/>
            <person name="Land M."/>
            <person name="Hauser L."/>
            <person name="Kyrpides N."/>
            <person name="Kim E."/>
            <person name="Stahl D."/>
            <person name="Richardson P."/>
        </authorList>
    </citation>
    <scope>NUCLEOTIDE SEQUENCE [LARGE SCALE GENOMIC DNA]</scope>
    <source>
        <strain evidence="2">EF01-2</strain>
    </source>
</reference>
<dbReference type="HOGENOM" id="CLU_1146802_0_0_4"/>
<dbReference type="EMBL" id="CP000542">
    <property type="protein sequence ID" value="ABM56227.1"/>
    <property type="molecule type" value="Genomic_DNA"/>
</dbReference>
<dbReference type="STRING" id="391735.Veis_0440"/>
<proteinExistence type="predicted"/>
<sequence length="278" mass="30483">MQTDWVPGGGGVINPRHCSGAGCKGGKSGVYAEESTTGACRPGIQRLIGEHEMNKLMGVDLRKLASVDANKLVDSLGGSLNCSIQIGCHSYASAGGEYEISRICIASNAEDLQRLALVLLACAIGTQCETYLPITAVGPTKGIKIGSARPLEFDPFHQPKSFTYTPKRDLKRYPWYPWSLTCDYWTELPCFGFDCAPGEYYTNMLWSGLADIPKPHVIVVSGYPKALVRLARLLLDYANTDIPPEQIDLEVDGGFRGVKSFSYEVRFTRIADRLECMK</sequence>